<dbReference type="PANTHER" id="PTHR47569">
    <property type="entry name" value="NO-ASSOCIATED PROTEIN 1, CHLOROPLASTIC/MITOCHONDRIAL"/>
    <property type="match status" value="1"/>
</dbReference>
<evidence type="ECO:0000313" key="1">
    <source>
        <dbReference type="EMBL" id="KAK9806106.1"/>
    </source>
</evidence>
<name>A0AAW1P9G8_9CHLO</name>
<organism evidence="1 2">
    <name type="scientific">[Myrmecia] bisecta</name>
    <dbReference type="NCBI Taxonomy" id="41462"/>
    <lineage>
        <taxon>Eukaryota</taxon>
        <taxon>Viridiplantae</taxon>
        <taxon>Chlorophyta</taxon>
        <taxon>core chlorophytes</taxon>
        <taxon>Trebouxiophyceae</taxon>
        <taxon>Trebouxiales</taxon>
        <taxon>Trebouxiaceae</taxon>
        <taxon>Myrmecia</taxon>
    </lineage>
</organism>
<protein>
    <submittedName>
        <fullName evidence="1">Uncharacterized protein</fullName>
    </submittedName>
</protein>
<dbReference type="PANTHER" id="PTHR47569:SF2">
    <property type="entry name" value="NO-ASSOCIATED PROTEIN 1, CHLOROPLASTIC_MITOCHONDRIAL"/>
    <property type="match status" value="1"/>
</dbReference>
<gene>
    <name evidence="1" type="ORF">WJX72_001602</name>
</gene>
<dbReference type="AlphaFoldDB" id="A0AAW1P9G8"/>
<dbReference type="InterPro" id="IPR027417">
    <property type="entry name" value="P-loop_NTPase"/>
</dbReference>
<dbReference type="GO" id="GO:0003924">
    <property type="term" value="F:GTPase activity"/>
    <property type="evidence" value="ECO:0007669"/>
    <property type="project" value="InterPro"/>
</dbReference>
<reference evidence="1 2" key="1">
    <citation type="journal article" date="2024" name="Nat. Commun.">
        <title>Phylogenomics reveals the evolutionary origins of lichenization in chlorophyte algae.</title>
        <authorList>
            <person name="Puginier C."/>
            <person name="Libourel C."/>
            <person name="Otte J."/>
            <person name="Skaloud P."/>
            <person name="Haon M."/>
            <person name="Grisel S."/>
            <person name="Petersen M."/>
            <person name="Berrin J.G."/>
            <person name="Delaux P.M."/>
            <person name="Dal Grande F."/>
            <person name="Keller J."/>
        </authorList>
    </citation>
    <scope>NUCLEOTIDE SEQUENCE [LARGE SCALE GENOMIC DNA]</scope>
    <source>
        <strain evidence="1 2">SAG 2043</strain>
    </source>
</reference>
<dbReference type="Proteomes" id="UP001489004">
    <property type="component" value="Unassembled WGS sequence"/>
</dbReference>
<accession>A0AAW1P9G8</accession>
<dbReference type="SUPFAM" id="SSF52540">
    <property type="entry name" value="P-loop containing nucleoside triphosphate hydrolases"/>
    <property type="match status" value="1"/>
</dbReference>
<dbReference type="EMBL" id="JALJOR010000014">
    <property type="protein sequence ID" value="KAK9806106.1"/>
    <property type="molecule type" value="Genomic_DNA"/>
</dbReference>
<evidence type="ECO:0000313" key="2">
    <source>
        <dbReference type="Proteomes" id="UP001489004"/>
    </source>
</evidence>
<dbReference type="CDD" id="cd01855">
    <property type="entry name" value="YqeH"/>
    <property type="match status" value="1"/>
</dbReference>
<proteinExistence type="predicted"/>
<sequence length="506" mass="54728">MDWKAAVAWLQTRTNTPHCSLVIHPRLHAQLKSRGVRLFIPEENGKRRRVCSRRLCHAAAVQHISDEFPAQKKPLPKANCYGCGIQLQTDTPEAAGFVLPDKFALKHKHKQLDQLLCGRCHELSHGAMVAAVEDFTQRSSGAATINGRRLVTPEELRRQLAVVKDTRAIAVLLVDVLDASGSFLSRVRDFVGKNPVVLVGTKADLLPAGTDERDVLAWLLDTAAFKQLNTISTHLVSSRTGAGVSEAAAAILRERRGRDVFMLGAANVGKSAFVRALIQEMSRMTSVHFDPAAVGSSKHLPVESAMPGTTLSMIPLQTFASGGELYDTPGVHLHHRLPHMLTPEELQEVHPRRKLRPYVAPALQAHPASQRASLTYMWGALARFDVLDAPDGAQLVFYGPPAFKVHSLPLCGPADKPHLAPDAEEPLFGTPSVVARGGLRVAKEVTLQSTSAQAAVADIAISGMSGWAAVYLPAARASMTLRVWAPVGVEVYVRPALPVPNPIQGT</sequence>
<keyword evidence="2" id="KW-1185">Reference proteome</keyword>
<dbReference type="Gene3D" id="3.40.50.300">
    <property type="entry name" value="P-loop containing nucleotide triphosphate hydrolases"/>
    <property type="match status" value="1"/>
</dbReference>
<comment type="caution">
    <text evidence="1">The sequence shown here is derived from an EMBL/GenBank/DDBJ whole genome shotgun (WGS) entry which is preliminary data.</text>
</comment>
<dbReference type="InterPro" id="IPR044229">
    <property type="entry name" value="NOA1"/>
</dbReference>